<dbReference type="Pfam" id="PF02882">
    <property type="entry name" value="THF_DHG_CYH_C"/>
    <property type="match status" value="1"/>
</dbReference>
<dbReference type="GO" id="GO:0035999">
    <property type="term" value="P:tetrahydrofolate interconversion"/>
    <property type="evidence" value="ECO:0007669"/>
    <property type="project" value="UniProtKB-UniRule"/>
</dbReference>
<evidence type="ECO:0000313" key="15">
    <source>
        <dbReference type="Proteomes" id="UP000229972"/>
    </source>
</evidence>
<evidence type="ECO:0000256" key="4">
    <source>
        <dbReference type="ARBA" id="ARBA00022755"/>
    </source>
</evidence>
<evidence type="ECO:0000256" key="10">
    <source>
        <dbReference type="ARBA" id="ARBA00023268"/>
    </source>
</evidence>
<reference evidence="15" key="1">
    <citation type="submission" date="2017-09" db="EMBL/GenBank/DDBJ databases">
        <title>Depth-based differentiation of microbial function through sediment-hosted aquifers and enrichment of novel symbionts in the deep terrestrial subsurface.</title>
        <authorList>
            <person name="Probst A.J."/>
            <person name="Ladd B."/>
            <person name="Jarett J.K."/>
            <person name="Geller-Mcgrath D.E."/>
            <person name="Sieber C.M.K."/>
            <person name="Emerson J.B."/>
            <person name="Anantharaman K."/>
            <person name="Thomas B.C."/>
            <person name="Malmstrom R."/>
            <person name="Stieglmeier M."/>
            <person name="Klingl A."/>
            <person name="Woyke T."/>
            <person name="Ryan C.M."/>
            <person name="Banfield J.F."/>
        </authorList>
    </citation>
    <scope>NUCLEOTIDE SEQUENCE [LARGE SCALE GENOMIC DNA]</scope>
</reference>
<dbReference type="InterPro" id="IPR020631">
    <property type="entry name" value="THF_DH/CycHdrlase_NAD-bd_dom"/>
</dbReference>
<comment type="catalytic activity">
    <reaction evidence="11">
        <text>(6R)-5,10-methenyltetrahydrofolate + H2O = (6R)-10-formyltetrahydrofolate + H(+)</text>
        <dbReference type="Rhea" id="RHEA:23700"/>
        <dbReference type="ChEBI" id="CHEBI:15377"/>
        <dbReference type="ChEBI" id="CHEBI:15378"/>
        <dbReference type="ChEBI" id="CHEBI:57455"/>
        <dbReference type="ChEBI" id="CHEBI:195366"/>
        <dbReference type="EC" id="3.5.4.9"/>
    </reaction>
</comment>
<evidence type="ECO:0000256" key="1">
    <source>
        <dbReference type="ARBA" id="ARBA00004777"/>
    </source>
</evidence>
<organism evidence="14 15">
    <name type="scientific">Candidatus Falkowbacteria bacterium CG10_big_fil_rev_8_21_14_0_10_37_18</name>
    <dbReference type="NCBI Taxonomy" id="1974562"/>
    <lineage>
        <taxon>Bacteria</taxon>
        <taxon>Candidatus Falkowiibacteriota</taxon>
    </lineage>
</organism>
<keyword evidence="3 11" id="KW-0554">One-carbon metabolism</keyword>
<dbReference type="GO" id="GO:0004488">
    <property type="term" value="F:methylenetetrahydrofolate dehydrogenase (NADP+) activity"/>
    <property type="evidence" value="ECO:0007669"/>
    <property type="project" value="UniProtKB-UniRule"/>
</dbReference>
<dbReference type="PANTHER" id="PTHR48099">
    <property type="entry name" value="C-1-TETRAHYDROFOLATE SYNTHASE, CYTOPLASMIC-RELATED"/>
    <property type="match status" value="1"/>
</dbReference>
<keyword evidence="5 11" id="KW-0378">Hydrolase</keyword>
<keyword evidence="10 11" id="KW-0511">Multifunctional enzyme</keyword>
<sequence>MMQKIDGQAIAEKIKKKIAAEIEKSKGPRPNLAIILVGDRSDSQLYVSKKEQEGKKVGIDTHLYKMAADTPEAELLSVIDFLNKDELIDGILVQLPLPKQFNTDKIIQAIQPDKDVDGFHPHHPDYIVSPVLAAIKACLDDINFMPAGKSVCVLYNSEVFGQSVKKFLEQEEMIVSLQKNPEQADLIVSALGEPGKIKKEMLKKDVVIIDIGITKVGDKILGDVDTKEAKDIASFLTPVPGGIGPMTIAFLFQNTWEIFKRRQ</sequence>
<dbReference type="SUPFAM" id="SSF53223">
    <property type="entry name" value="Aminoacid dehydrogenase-like, N-terminal domain"/>
    <property type="match status" value="1"/>
</dbReference>
<evidence type="ECO:0000313" key="14">
    <source>
        <dbReference type="EMBL" id="PIR95742.1"/>
    </source>
</evidence>
<dbReference type="InterPro" id="IPR020867">
    <property type="entry name" value="THF_DH/CycHdrlase_CS"/>
</dbReference>
<comment type="caution">
    <text evidence="14">The sequence shown here is derived from an EMBL/GenBank/DDBJ whole genome shotgun (WGS) entry which is preliminary data.</text>
</comment>
<dbReference type="EMBL" id="PFAL01000011">
    <property type="protein sequence ID" value="PIR95742.1"/>
    <property type="molecule type" value="Genomic_DNA"/>
</dbReference>
<evidence type="ECO:0000256" key="6">
    <source>
        <dbReference type="ARBA" id="ARBA00022857"/>
    </source>
</evidence>
<keyword evidence="11" id="KW-0028">Amino-acid biosynthesis</keyword>
<dbReference type="GO" id="GO:0006164">
    <property type="term" value="P:purine nucleotide biosynthetic process"/>
    <property type="evidence" value="ECO:0007669"/>
    <property type="project" value="UniProtKB-KW"/>
</dbReference>
<dbReference type="PRINTS" id="PR00085">
    <property type="entry name" value="THFDHDRGNASE"/>
</dbReference>
<dbReference type="InterPro" id="IPR046346">
    <property type="entry name" value="Aminoacid_DH-like_N_sf"/>
</dbReference>
<dbReference type="InterPro" id="IPR000672">
    <property type="entry name" value="THF_DH/CycHdrlase"/>
</dbReference>
<dbReference type="Proteomes" id="UP000229972">
    <property type="component" value="Unassembled WGS sequence"/>
</dbReference>
<comment type="catalytic activity">
    <reaction evidence="11">
        <text>(6R)-5,10-methylene-5,6,7,8-tetrahydrofolate + NADP(+) = (6R)-5,10-methenyltetrahydrofolate + NADPH</text>
        <dbReference type="Rhea" id="RHEA:22812"/>
        <dbReference type="ChEBI" id="CHEBI:15636"/>
        <dbReference type="ChEBI" id="CHEBI:57455"/>
        <dbReference type="ChEBI" id="CHEBI:57783"/>
        <dbReference type="ChEBI" id="CHEBI:58349"/>
        <dbReference type="EC" id="1.5.1.5"/>
    </reaction>
</comment>
<evidence type="ECO:0000256" key="2">
    <source>
        <dbReference type="ARBA" id="ARBA00011738"/>
    </source>
</evidence>
<feature type="domain" description="Tetrahydrofolate dehydrogenase/cyclohydrolase NAD(P)-binding" evidence="13">
    <location>
        <begin position="134"/>
        <end position="262"/>
    </location>
</feature>
<dbReference type="AlphaFoldDB" id="A0A2H0V9H2"/>
<dbReference type="GO" id="GO:0009086">
    <property type="term" value="P:methionine biosynthetic process"/>
    <property type="evidence" value="ECO:0007669"/>
    <property type="project" value="UniProtKB-KW"/>
</dbReference>
<evidence type="ECO:0000259" key="13">
    <source>
        <dbReference type="Pfam" id="PF02882"/>
    </source>
</evidence>
<dbReference type="PROSITE" id="PS00766">
    <property type="entry name" value="THF_DHG_CYH_1"/>
    <property type="match status" value="1"/>
</dbReference>
<evidence type="ECO:0000256" key="7">
    <source>
        <dbReference type="ARBA" id="ARBA00023002"/>
    </source>
</evidence>
<feature type="binding site" evidence="11">
    <location>
        <position position="213"/>
    </location>
    <ligand>
        <name>NADP(+)</name>
        <dbReference type="ChEBI" id="CHEBI:58349"/>
    </ligand>
</feature>
<dbReference type="InterPro" id="IPR036291">
    <property type="entry name" value="NAD(P)-bd_dom_sf"/>
</dbReference>
<comment type="pathway">
    <text evidence="1 11">One-carbon metabolism; tetrahydrofolate interconversion.</text>
</comment>
<gene>
    <name evidence="11" type="primary">folD</name>
    <name evidence="14" type="ORF">COT93_00815</name>
</gene>
<evidence type="ECO:0000256" key="3">
    <source>
        <dbReference type="ARBA" id="ARBA00022563"/>
    </source>
</evidence>
<comment type="caution">
    <text evidence="11">Lacks conserved residue(s) required for the propagation of feature annotation.</text>
</comment>
<dbReference type="PANTHER" id="PTHR48099:SF5">
    <property type="entry name" value="C-1-TETRAHYDROFOLATE SYNTHASE, CYTOPLASMIC"/>
    <property type="match status" value="1"/>
</dbReference>
<keyword evidence="6 11" id="KW-0521">NADP</keyword>
<feature type="domain" description="Tetrahydrofolate dehydrogenase/cyclohydrolase catalytic" evidence="12">
    <location>
        <begin position="5"/>
        <end position="117"/>
    </location>
</feature>
<dbReference type="GO" id="GO:0004477">
    <property type="term" value="F:methenyltetrahydrofolate cyclohydrolase activity"/>
    <property type="evidence" value="ECO:0007669"/>
    <property type="project" value="UniProtKB-UniRule"/>
</dbReference>
<keyword evidence="8 11" id="KW-0368">Histidine biosynthesis</keyword>
<dbReference type="Gene3D" id="3.40.50.720">
    <property type="entry name" value="NAD(P)-binding Rossmann-like Domain"/>
    <property type="match status" value="1"/>
</dbReference>
<evidence type="ECO:0000256" key="11">
    <source>
        <dbReference type="HAMAP-Rule" id="MF_01576"/>
    </source>
</evidence>
<evidence type="ECO:0000256" key="5">
    <source>
        <dbReference type="ARBA" id="ARBA00022801"/>
    </source>
</evidence>
<dbReference type="GO" id="GO:0005829">
    <property type="term" value="C:cytosol"/>
    <property type="evidence" value="ECO:0007669"/>
    <property type="project" value="TreeGrafter"/>
</dbReference>
<dbReference type="EC" id="3.5.4.9" evidence="11"/>
<dbReference type="EC" id="1.5.1.5" evidence="11"/>
<dbReference type="GO" id="GO:0000105">
    <property type="term" value="P:L-histidine biosynthetic process"/>
    <property type="evidence" value="ECO:0007669"/>
    <property type="project" value="UniProtKB-KW"/>
</dbReference>
<name>A0A2H0V9H2_9BACT</name>
<dbReference type="HAMAP" id="MF_01576">
    <property type="entry name" value="THF_DHG_CYH"/>
    <property type="match status" value="1"/>
</dbReference>
<keyword evidence="4 11" id="KW-0658">Purine biosynthesis</keyword>
<dbReference type="Pfam" id="PF00763">
    <property type="entry name" value="THF_DHG_CYH"/>
    <property type="match status" value="1"/>
</dbReference>
<dbReference type="SUPFAM" id="SSF51735">
    <property type="entry name" value="NAD(P)-binding Rossmann-fold domains"/>
    <property type="match status" value="1"/>
</dbReference>
<evidence type="ECO:0000256" key="8">
    <source>
        <dbReference type="ARBA" id="ARBA00023102"/>
    </source>
</evidence>
<dbReference type="PROSITE" id="PS00767">
    <property type="entry name" value="THF_DHG_CYH_2"/>
    <property type="match status" value="1"/>
</dbReference>
<proteinExistence type="inferred from homology"/>
<evidence type="ECO:0000259" key="12">
    <source>
        <dbReference type="Pfam" id="PF00763"/>
    </source>
</evidence>
<comment type="similarity">
    <text evidence="11">Belongs to the tetrahydrofolate dehydrogenase/cyclohydrolase family.</text>
</comment>
<comment type="subunit">
    <text evidence="2 11">Homodimer.</text>
</comment>
<keyword evidence="7 11" id="KW-0560">Oxidoreductase</keyword>
<protein>
    <recommendedName>
        <fullName evidence="11">Bifunctional protein FolD</fullName>
    </recommendedName>
    <domain>
        <recommendedName>
            <fullName evidence="11">Methylenetetrahydrofolate dehydrogenase</fullName>
            <ecNumber evidence="11">1.5.1.5</ecNumber>
        </recommendedName>
    </domain>
    <domain>
        <recommendedName>
            <fullName evidence="11">Methenyltetrahydrofolate cyclohydrolase</fullName>
            <ecNumber evidence="11">3.5.4.9</ecNumber>
        </recommendedName>
    </domain>
</protein>
<evidence type="ECO:0000256" key="9">
    <source>
        <dbReference type="ARBA" id="ARBA00023167"/>
    </source>
</evidence>
<keyword evidence="9 11" id="KW-0486">Methionine biosynthesis</keyword>
<dbReference type="InterPro" id="IPR020630">
    <property type="entry name" value="THF_DH/CycHdrlase_cat_dom"/>
</dbReference>
<dbReference type="Gene3D" id="3.40.50.10860">
    <property type="entry name" value="Leucine Dehydrogenase, chain A, domain 1"/>
    <property type="match status" value="1"/>
</dbReference>
<comment type="function">
    <text evidence="11">Catalyzes the oxidation of 5,10-methylenetetrahydrofolate to 5,10-methenyltetrahydrofolate and then the hydrolysis of 5,10-methenyltetrahydrofolate to 10-formyltetrahydrofolate.</text>
</comment>
<dbReference type="UniPathway" id="UPA00193"/>
<accession>A0A2H0V9H2</accession>
<dbReference type="FunFam" id="3.40.50.10860:FF:000005">
    <property type="entry name" value="C-1-tetrahydrofolate synthase, cytoplasmic, putative"/>
    <property type="match status" value="1"/>
</dbReference>